<name>A0AAV5W6U2_9BILA</name>
<evidence type="ECO:0000256" key="4">
    <source>
        <dbReference type="SAM" id="SignalP"/>
    </source>
</evidence>
<dbReference type="EMBL" id="BTSY01000005">
    <property type="protein sequence ID" value="GMT26438.1"/>
    <property type="molecule type" value="Genomic_DNA"/>
</dbReference>
<evidence type="ECO:0000256" key="1">
    <source>
        <dbReference type="SAM" id="Coils"/>
    </source>
</evidence>
<evidence type="ECO:0000256" key="2">
    <source>
        <dbReference type="SAM" id="MobiDB-lite"/>
    </source>
</evidence>
<feature type="chain" id="PRO_5043741959" evidence="4">
    <location>
        <begin position="20"/>
        <end position="409"/>
    </location>
</feature>
<keyword evidence="4" id="KW-0732">Signal</keyword>
<sequence length="409" mass="44970">LVCLPLLIWSLIYQADRLADQSNLQFPPDGTEGQSIRTRRTAGTGEKTEEDYSDLLNEEVKAKLDEAVAELAKKKEEFARVEKDLAMKQQDKIQKKMDYEEKKGEWERLEAVAKEKEKLSDRLQEEAYQAAEDLLNLQAPIDQVTKLMEELVVVDASRAETDFESMDPKNDANKIEGEIDPLGNKIAVLKVTILREAKEEKTKKNKMDGQLLKLNEAKRKQSSDALIASEKSHFDTAKGEYNAAVLKRKASEGRLADSETALQIKERALPLLRKLADAKDAYDEAQSQLAAKTAAEQEAALAAAAAFNETTAALDADSAACIAMQLANETATAAESAVETASKKLNEAKESLTQATATAEQLRLHYEKTSDAGLSPVQVVLICGGSIAILFPVMILIGCLVCKRRKRTG</sequence>
<feature type="coiled-coil region" evidence="1">
    <location>
        <begin position="57"/>
        <end position="129"/>
    </location>
</feature>
<feature type="coiled-coil region" evidence="1">
    <location>
        <begin position="331"/>
        <end position="365"/>
    </location>
</feature>
<evidence type="ECO:0000313" key="6">
    <source>
        <dbReference type="Proteomes" id="UP001432322"/>
    </source>
</evidence>
<reference evidence="5" key="1">
    <citation type="submission" date="2023-10" db="EMBL/GenBank/DDBJ databases">
        <title>Genome assembly of Pristionchus species.</title>
        <authorList>
            <person name="Yoshida K."/>
            <person name="Sommer R.J."/>
        </authorList>
    </citation>
    <scope>NUCLEOTIDE SEQUENCE</scope>
    <source>
        <strain evidence="5">RS5133</strain>
    </source>
</reference>
<feature type="signal peptide" evidence="4">
    <location>
        <begin position="1"/>
        <end position="19"/>
    </location>
</feature>
<keyword evidence="1" id="KW-0175">Coiled coil</keyword>
<evidence type="ECO:0000256" key="3">
    <source>
        <dbReference type="SAM" id="Phobius"/>
    </source>
</evidence>
<dbReference type="Proteomes" id="UP001432322">
    <property type="component" value="Unassembled WGS sequence"/>
</dbReference>
<keyword evidence="3" id="KW-0472">Membrane</keyword>
<organism evidence="5 6">
    <name type="scientific">Pristionchus fissidentatus</name>
    <dbReference type="NCBI Taxonomy" id="1538716"/>
    <lineage>
        <taxon>Eukaryota</taxon>
        <taxon>Metazoa</taxon>
        <taxon>Ecdysozoa</taxon>
        <taxon>Nematoda</taxon>
        <taxon>Chromadorea</taxon>
        <taxon>Rhabditida</taxon>
        <taxon>Rhabditina</taxon>
        <taxon>Diplogasteromorpha</taxon>
        <taxon>Diplogasteroidea</taxon>
        <taxon>Neodiplogasteridae</taxon>
        <taxon>Pristionchus</taxon>
    </lineage>
</organism>
<evidence type="ECO:0000313" key="5">
    <source>
        <dbReference type="EMBL" id="GMT26438.1"/>
    </source>
</evidence>
<feature type="region of interest" description="Disordered" evidence="2">
    <location>
        <begin position="24"/>
        <end position="49"/>
    </location>
</feature>
<keyword evidence="3" id="KW-1133">Transmembrane helix</keyword>
<protein>
    <submittedName>
        <fullName evidence="5">Uncharacterized protein</fullName>
    </submittedName>
</protein>
<keyword evidence="6" id="KW-1185">Reference proteome</keyword>
<gene>
    <name evidence="5" type="ORF">PFISCL1PPCAC_17735</name>
</gene>
<comment type="caution">
    <text evidence="5">The sequence shown here is derived from an EMBL/GenBank/DDBJ whole genome shotgun (WGS) entry which is preliminary data.</text>
</comment>
<feature type="non-terminal residue" evidence="5">
    <location>
        <position position="1"/>
    </location>
</feature>
<dbReference type="AlphaFoldDB" id="A0AAV5W6U2"/>
<proteinExistence type="predicted"/>
<accession>A0AAV5W6U2</accession>
<feature type="transmembrane region" description="Helical" evidence="3">
    <location>
        <begin position="379"/>
        <end position="402"/>
    </location>
</feature>
<keyword evidence="3" id="KW-0812">Transmembrane</keyword>